<proteinExistence type="predicted"/>
<protein>
    <submittedName>
        <fullName evidence="2">Copia protein</fullName>
    </submittedName>
</protein>
<feature type="region of interest" description="Disordered" evidence="1">
    <location>
        <begin position="89"/>
        <end position="118"/>
    </location>
</feature>
<accession>A0A438CH12</accession>
<name>A0A438CH12_VITVI</name>
<reference evidence="2 3" key="1">
    <citation type="journal article" date="2018" name="PLoS Genet.">
        <title>Population sequencing reveals clonal diversity and ancestral inbreeding in the grapevine cultivar Chardonnay.</title>
        <authorList>
            <person name="Roach M.J."/>
            <person name="Johnson D.L."/>
            <person name="Bohlmann J."/>
            <person name="van Vuuren H.J."/>
            <person name="Jones S.J."/>
            <person name="Pretorius I.S."/>
            <person name="Schmidt S.A."/>
            <person name="Borneman A.R."/>
        </authorList>
    </citation>
    <scope>NUCLEOTIDE SEQUENCE [LARGE SCALE GENOMIC DNA]</scope>
    <source>
        <strain evidence="3">cv. Chardonnay</strain>
        <tissue evidence="2">Leaf</tissue>
    </source>
</reference>
<sequence length="118" mass="13233">MWCDNQGSIALANNLVFHACTKHIDLDVHFVREKSPELKLSIQYAPSLEQVGYIFTKPLLVQRFQNLHNKLHVTSLSYLQGQNISMQDKVENGSSTNVSKEHSTFSLKGHVKGMPAAP</sequence>
<dbReference type="Proteomes" id="UP000288805">
    <property type="component" value="Unassembled WGS sequence"/>
</dbReference>
<dbReference type="CDD" id="cd09272">
    <property type="entry name" value="RNase_HI_RT_Ty1"/>
    <property type="match status" value="1"/>
</dbReference>
<comment type="caution">
    <text evidence="2">The sequence shown here is derived from an EMBL/GenBank/DDBJ whole genome shotgun (WGS) entry which is preliminary data.</text>
</comment>
<dbReference type="EMBL" id="QGNW01002231">
    <property type="protein sequence ID" value="RVW22492.1"/>
    <property type="molecule type" value="Genomic_DNA"/>
</dbReference>
<gene>
    <name evidence="2" type="primary">GIP_78</name>
    <name evidence="2" type="ORF">CK203_107288</name>
</gene>
<evidence type="ECO:0000256" key="1">
    <source>
        <dbReference type="SAM" id="MobiDB-lite"/>
    </source>
</evidence>
<feature type="compositionally biased region" description="Polar residues" evidence="1">
    <location>
        <begin position="89"/>
        <end position="98"/>
    </location>
</feature>
<organism evidence="2 3">
    <name type="scientific">Vitis vinifera</name>
    <name type="common">Grape</name>
    <dbReference type="NCBI Taxonomy" id="29760"/>
    <lineage>
        <taxon>Eukaryota</taxon>
        <taxon>Viridiplantae</taxon>
        <taxon>Streptophyta</taxon>
        <taxon>Embryophyta</taxon>
        <taxon>Tracheophyta</taxon>
        <taxon>Spermatophyta</taxon>
        <taxon>Magnoliopsida</taxon>
        <taxon>eudicotyledons</taxon>
        <taxon>Gunneridae</taxon>
        <taxon>Pentapetalae</taxon>
        <taxon>rosids</taxon>
        <taxon>Vitales</taxon>
        <taxon>Vitaceae</taxon>
        <taxon>Viteae</taxon>
        <taxon>Vitis</taxon>
    </lineage>
</organism>
<evidence type="ECO:0000313" key="2">
    <source>
        <dbReference type="EMBL" id="RVW22492.1"/>
    </source>
</evidence>
<dbReference type="AlphaFoldDB" id="A0A438CH12"/>
<evidence type="ECO:0000313" key="3">
    <source>
        <dbReference type="Proteomes" id="UP000288805"/>
    </source>
</evidence>